<comment type="caution">
    <text evidence="10">The sequence shown here is derived from an EMBL/GenBank/DDBJ whole genome shotgun (WGS) entry which is preliminary data.</text>
</comment>
<dbReference type="GO" id="GO:0046654">
    <property type="term" value="P:tetrahydrofolate biosynthetic process"/>
    <property type="evidence" value="ECO:0007669"/>
    <property type="project" value="UniProtKB-UniPathway"/>
</dbReference>
<dbReference type="PATRIC" id="fig|1111454.3.peg.591"/>
<keyword evidence="4 10" id="KW-0808">Transferase</keyword>
<keyword evidence="6 10" id="KW-0418">Kinase</keyword>
<protein>
    <recommendedName>
        <fullName evidence="3">2-amino-4-hydroxy-6-hydroxymethyldihydropteridine diphosphokinase</fullName>
        <ecNumber evidence="3">2.7.6.3</ecNumber>
    </recommendedName>
</protein>
<dbReference type="PANTHER" id="PTHR43071:SF1">
    <property type="entry name" value="2-AMINO-4-HYDROXY-6-HYDROXYMETHYLDIHYDROPTERIDINE PYROPHOSPHOKINASE"/>
    <property type="match status" value="1"/>
</dbReference>
<name>U7US17_9FIRM</name>
<dbReference type="SUPFAM" id="SSF55083">
    <property type="entry name" value="6-hydroxymethyl-7,8-dihydropterin pyrophosphokinase, HPPK"/>
    <property type="match status" value="1"/>
</dbReference>
<proteinExistence type="predicted"/>
<dbReference type="GO" id="GO:0005524">
    <property type="term" value="F:ATP binding"/>
    <property type="evidence" value="ECO:0007669"/>
    <property type="project" value="UniProtKB-KW"/>
</dbReference>
<dbReference type="NCBIfam" id="TIGR01498">
    <property type="entry name" value="folK"/>
    <property type="match status" value="1"/>
</dbReference>
<dbReference type="Pfam" id="PF01288">
    <property type="entry name" value="HPPK"/>
    <property type="match status" value="1"/>
</dbReference>
<evidence type="ECO:0000256" key="5">
    <source>
        <dbReference type="ARBA" id="ARBA00022741"/>
    </source>
</evidence>
<dbReference type="CDD" id="cd00483">
    <property type="entry name" value="HPPK"/>
    <property type="match status" value="1"/>
</dbReference>
<keyword evidence="7" id="KW-0067">ATP-binding</keyword>
<comment type="pathway">
    <text evidence="2">Cofactor biosynthesis; tetrahydrofolate biosynthesis; 2-amino-4-hydroxy-6-hydroxymethyl-7,8-dihydropteridine diphosphate from 7,8-dihydroneopterin triphosphate: step 4/4.</text>
</comment>
<evidence type="ECO:0000256" key="3">
    <source>
        <dbReference type="ARBA" id="ARBA00013253"/>
    </source>
</evidence>
<dbReference type="InterPro" id="IPR000550">
    <property type="entry name" value="Hppk"/>
</dbReference>
<sequence>MADYYIGLGANLGDRESLLAAAIREIRKIPGLTVSALSSLYETPPWGKTDQPVFYNAVVAVETQLPPERMLHLCLAVEAKLGRVRREKWGARTIDLDILWHRRDVHTAELQIPHPYLTERAFVLVPLCELSPQLPIKGKRASEWLSLLPDAEKIKK</sequence>
<dbReference type="Gene3D" id="3.30.70.560">
    <property type="entry name" value="7,8-Dihydro-6-hydroxymethylpterin-pyrophosphokinase HPPK"/>
    <property type="match status" value="1"/>
</dbReference>
<dbReference type="RefSeq" id="WP_023052964.1">
    <property type="nucleotide sequence ID" value="NZ_AWXA01000008.1"/>
</dbReference>
<evidence type="ECO:0000256" key="2">
    <source>
        <dbReference type="ARBA" id="ARBA00005051"/>
    </source>
</evidence>
<dbReference type="OrthoDB" id="9808041at2"/>
<dbReference type="GO" id="GO:0003848">
    <property type="term" value="F:2-amino-4-hydroxy-6-hydroxymethyldihydropteridine diphosphokinase activity"/>
    <property type="evidence" value="ECO:0007669"/>
    <property type="project" value="UniProtKB-EC"/>
</dbReference>
<dbReference type="STRING" id="1111454.HMPREF1250_2254"/>
<evidence type="ECO:0000259" key="9">
    <source>
        <dbReference type="PROSITE" id="PS00794"/>
    </source>
</evidence>
<accession>U7US17</accession>
<dbReference type="EC" id="2.7.6.3" evidence="3"/>
<evidence type="ECO:0000256" key="8">
    <source>
        <dbReference type="ARBA" id="ARBA00022909"/>
    </source>
</evidence>
<dbReference type="PANTHER" id="PTHR43071">
    <property type="entry name" value="2-AMINO-4-HYDROXY-6-HYDROXYMETHYLDIHYDROPTERIDINE PYROPHOSPHOKINASE"/>
    <property type="match status" value="1"/>
</dbReference>
<dbReference type="InterPro" id="IPR035907">
    <property type="entry name" value="Hppk_sf"/>
</dbReference>
<evidence type="ECO:0000256" key="6">
    <source>
        <dbReference type="ARBA" id="ARBA00022777"/>
    </source>
</evidence>
<gene>
    <name evidence="10" type="primary">folK</name>
    <name evidence="10" type="ORF">HMPREF1250_2254</name>
</gene>
<dbReference type="UniPathway" id="UPA00077">
    <property type="reaction ID" value="UER00155"/>
</dbReference>
<dbReference type="eggNOG" id="COG0801">
    <property type="taxonomic scope" value="Bacteria"/>
</dbReference>
<dbReference type="GO" id="GO:0016301">
    <property type="term" value="F:kinase activity"/>
    <property type="evidence" value="ECO:0007669"/>
    <property type="project" value="UniProtKB-KW"/>
</dbReference>
<evidence type="ECO:0000313" key="10">
    <source>
        <dbReference type="EMBL" id="ERT61674.1"/>
    </source>
</evidence>
<evidence type="ECO:0000256" key="1">
    <source>
        <dbReference type="ARBA" id="ARBA00000198"/>
    </source>
</evidence>
<organism evidence="10 11">
    <name type="scientific">Megasphaera vaginalis</name>
    <name type="common">ex Srinivasan et al. 2021</name>
    <dbReference type="NCBI Taxonomy" id="1111454"/>
    <lineage>
        <taxon>Bacteria</taxon>
        <taxon>Bacillati</taxon>
        <taxon>Bacillota</taxon>
        <taxon>Negativicutes</taxon>
        <taxon>Veillonellales</taxon>
        <taxon>Veillonellaceae</taxon>
        <taxon>Megasphaera</taxon>
    </lineage>
</organism>
<keyword evidence="11" id="KW-1185">Reference proteome</keyword>
<dbReference type="EMBL" id="AWXA01000008">
    <property type="protein sequence ID" value="ERT61674.1"/>
    <property type="molecule type" value="Genomic_DNA"/>
</dbReference>
<dbReference type="Proteomes" id="UP000017090">
    <property type="component" value="Unassembled WGS sequence"/>
</dbReference>
<evidence type="ECO:0000313" key="11">
    <source>
        <dbReference type="Proteomes" id="UP000017090"/>
    </source>
</evidence>
<dbReference type="AlphaFoldDB" id="U7US17"/>
<evidence type="ECO:0000256" key="4">
    <source>
        <dbReference type="ARBA" id="ARBA00022679"/>
    </source>
</evidence>
<reference evidence="10 11" key="1">
    <citation type="submission" date="2013-09" db="EMBL/GenBank/DDBJ databases">
        <authorList>
            <person name="Durkin A.S."/>
            <person name="Haft D.R."/>
            <person name="McCorrison J."/>
            <person name="Torralba M."/>
            <person name="Gillis M."/>
            <person name="Haft D.H."/>
            <person name="Methe B."/>
            <person name="Sutton G."/>
            <person name="Nelson K.E."/>
        </authorList>
    </citation>
    <scope>NUCLEOTIDE SEQUENCE [LARGE SCALE GENOMIC DNA]</scope>
    <source>
        <strain evidence="10 11">BV3C16-1</strain>
    </source>
</reference>
<feature type="domain" description="7,8-dihydro-6-hydroxymethylpterin-pyrophosphokinase" evidence="9">
    <location>
        <begin position="88"/>
        <end position="99"/>
    </location>
</feature>
<dbReference type="PROSITE" id="PS00794">
    <property type="entry name" value="HPPK"/>
    <property type="match status" value="1"/>
</dbReference>
<comment type="catalytic activity">
    <reaction evidence="1">
        <text>6-hydroxymethyl-7,8-dihydropterin + ATP = (7,8-dihydropterin-6-yl)methyl diphosphate + AMP + H(+)</text>
        <dbReference type="Rhea" id="RHEA:11412"/>
        <dbReference type="ChEBI" id="CHEBI:15378"/>
        <dbReference type="ChEBI" id="CHEBI:30616"/>
        <dbReference type="ChEBI" id="CHEBI:44841"/>
        <dbReference type="ChEBI" id="CHEBI:72950"/>
        <dbReference type="ChEBI" id="CHEBI:456215"/>
        <dbReference type="EC" id="2.7.6.3"/>
    </reaction>
</comment>
<dbReference type="GO" id="GO:0046656">
    <property type="term" value="P:folic acid biosynthetic process"/>
    <property type="evidence" value="ECO:0007669"/>
    <property type="project" value="UniProtKB-KW"/>
</dbReference>
<keyword evidence="5" id="KW-0547">Nucleotide-binding</keyword>
<keyword evidence="8" id="KW-0289">Folate biosynthesis</keyword>
<evidence type="ECO:0000256" key="7">
    <source>
        <dbReference type="ARBA" id="ARBA00022840"/>
    </source>
</evidence>